<dbReference type="STRING" id="1265820.PCORN_09702"/>
<dbReference type="PATRIC" id="fig|1265820.5.peg.1898"/>
<feature type="domain" description="OB" evidence="1">
    <location>
        <begin position="1"/>
        <end position="56"/>
    </location>
</feature>
<accession>W7BUM7</accession>
<dbReference type="PANTHER" id="PTHR32294">
    <property type="entry name" value="DNA POLYMERASE III SUBUNIT ALPHA"/>
    <property type="match status" value="1"/>
</dbReference>
<gene>
    <name evidence="2" type="ORF">PCORN_09702</name>
</gene>
<dbReference type="PANTHER" id="PTHR32294:SF0">
    <property type="entry name" value="DNA POLYMERASE III SUBUNIT ALPHA"/>
    <property type="match status" value="1"/>
</dbReference>
<dbReference type="EMBL" id="AODE01000019">
    <property type="protein sequence ID" value="EUJ29442.1"/>
    <property type="molecule type" value="Genomic_DNA"/>
</dbReference>
<reference evidence="2 3" key="1">
    <citation type="journal article" date="2014" name="Int. J. Syst. Evol. Microbiol.">
        <title>Listeria floridensis sp. nov., Listeria aquatica sp. nov., Listeria cornellensis sp. nov., Listeria riparia sp. nov. and Listeria grandensis sp. nov., from agricultural and natural environments.</title>
        <authorList>
            <person name="den Bakker H.C."/>
            <person name="Warchocki S."/>
            <person name="Wright E.M."/>
            <person name="Allred A.F."/>
            <person name="Ahlstrom C."/>
            <person name="Manuel C.S."/>
            <person name="Stasiewicz M.J."/>
            <person name="Burrell A."/>
            <person name="Roof S."/>
            <person name="Strawn L."/>
            <person name="Fortes E.D."/>
            <person name="Nightingale K.K."/>
            <person name="Kephart D."/>
            <person name="Wiedmann M."/>
        </authorList>
    </citation>
    <scope>NUCLEOTIDE SEQUENCE [LARGE SCALE GENOMIC DNA]</scope>
    <source>
        <strain evidence="3">FSL F6-969</strain>
    </source>
</reference>
<dbReference type="GO" id="GO:0008408">
    <property type="term" value="F:3'-5' exonuclease activity"/>
    <property type="evidence" value="ECO:0007669"/>
    <property type="project" value="InterPro"/>
</dbReference>
<keyword evidence="3" id="KW-1185">Reference proteome</keyword>
<dbReference type="InterPro" id="IPR004365">
    <property type="entry name" value="NA-bd_OB_tRNA"/>
</dbReference>
<evidence type="ECO:0000313" key="3">
    <source>
        <dbReference type="Proteomes" id="UP000019254"/>
    </source>
</evidence>
<evidence type="ECO:0000259" key="1">
    <source>
        <dbReference type="Pfam" id="PF01336"/>
    </source>
</evidence>
<dbReference type="Pfam" id="PF01336">
    <property type="entry name" value="tRNA_anti-codon"/>
    <property type="match status" value="1"/>
</dbReference>
<dbReference type="GO" id="GO:0003676">
    <property type="term" value="F:nucleic acid binding"/>
    <property type="evidence" value="ECO:0007669"/>
    <property type="project" value="InterPro"/>
</dbReference>
<name>W7BUM7_9LIST</name>
<sequence length="134" mass="15219">MCFLTISDDSREISAVMFPETYRKYTELAEKGLIILLQAKVDQRNGELQLVINKAENVKDIEVPKRAFLRIKEASQWEQLKSILLANRGDISVILHDETTKKTTQLQPKFSINGSSETAKEITELLGEGNLIIR</sequence>
<proteinExistence type="predicted"/>
<dbReference type="AlphaFoldDB" id="W7BUM7"/>
<dbReference type="Proteomes" id="UP000019254">
    <property type="component" value="Unassembled WGS sequence"/>
</dbReference>
<dbReference type="GO" id="GO:0006260">
    <property type="term" value="P:DNA replication"/>
    <property type="evidence" value="ECO:0007669"/>
    <property type="project" value="InterPro"/>
</dbReference>
<comment type="caution">
    <text evidence="2">The sequence shown here is derived from an EMBL/GenBank/DDBJ whole genome shotgun (WGS) entry which is preliminary data.</text>
</comment>
<organism evidence="2 3">
    <name type="scientific">Listeria cornellensis FSL F6-0969</name>
    <dbReference type="NCBI Taxonomy" id="1265820"/>
    <lineage>
        <taxon>Bacteria</taxon>
        <taxon>Bacillati</taxon>
        <taxon>Bacillota</taxon>
        <taxon>Bacilli</taxon>
        <taxon>Bacillales</taxon>
        <taxon>Listeriaceae</taxon>
        <taxon>Listeria</taxon>
    </lineage>
</organism>
<protein>
    <submittedName>
        <fullName evidence="2">DNA polymerase III subunit alpha</fullName>
    </submittedName>
</protein>
<dbReference type="CDD" id="cd04485">
    <property type="entry name" value="DnaE_OBF"/>
    <property type="match status" value="1"/>
</dbReference>
<dbReference type="InterPro" id="IPR004805">
    <property type="entry name" value="DnaE2/DnaE/PolC"/>
</dbReference>
<evidence type="ECO:0000313" key="2">
    <source>
        <dbReference type="EMBL" id="EUJ29442.1"/>
    </source>
</evidence>